<protein>
    <recommendedName>
        <fullName evidence="5">Serine/threonine protein kinase</fullName>
    </recommendedName>
</protein>
<evidence type="ECO:0000256" key="1">
    <source>
        <dbReference type="SAM" id="MobiDB-lite"/>
    </source>
</evidence>
<evidence type="ECO:0008006" key="5">
    <source>
        <dbReference type="Google" id="ProtNLM"/>
    </source>
</evidence>
<keyword evidence="2" id="KW-0472">Membrane</keyword>
<evidence type="ECO:0000313" key="3">
    <source>
        <dbReference type="EMBL" id="GAA5008328.1"/>
    </source>
</evidence>
<gene>
    <name evidence="3" type="ORF">GCM10023335_26990</name>
</gene>
<proteinExistence type="predicted"/>
<dbReference type="Proteomes" id="UP001501759">
    <property type="component" value="Unassembled WGS sequence"/>
</dbReference>
<evidence type="ECO:0000313" key="4">
    <source>
        <dbReference type="Proteomes" id="UP001501759"/>
    </source>
</evidence>
<reference evidence="4" key="1">
    <citation type="journal article" date="2019" name="Int. J. Syst. Evol. Microbiol.">
        <title>The Global Catalogue of Microorganisms (GCM) 10K type strain sequencing project: providing services to taxonomists for standard genome sequencing and annotation.</title>
        <authorList>
            <consortium name="The Broad Institute Genomics Platform"/>
            <consortium name="The Broad Institute Genome Sequencing Center for Infectious Disease"/>
            <person name="Wu L."/>
            <person name="Ma J."/>
        </authorList>
    </citation>
    <scope>NUCLEOTIDE SEQUENCE [LARGE SCALE GENOMIC DNA]</scope>
    <source>
        <strain evidence="4">JCM 18409</strain>
    </source>
</reference>
<feature type="transmembrane region" description="Helical" evidence="2">
    <location>
        <begin position="77"/>
        <end position="97"/>
    </location>
</feature>
<keyword evidence="4" id="KW-1185">Reference proteome</keyword>
<feature type="region of interest" description="Disordered" evidence="1">
    <location>
        <begin position="1"/>
        <end position="71"/>
    </location>
</feature>
<accession>A0ABP9ITR6</accession>
<dbReference type="EMBL" id="BAABKB010000005">
    <property type="protein sequence ID" value="GAA5008328.1"/>
    <property type="molecule type" value="Genomic_DNA"/>
</dbReference>
<keyword evidence="2" id="KW-1133">Transmembrane helix</keyword>
<name>A0ABP9ITR6_9ACTN</name>
<organism evidence="3 4">
    <name type="scientific">Streptomyces siamensis</name>
    <dbReference type="NCBI Taxonomy" id="1274986"/>
    <lineage>
        <taxon>Bacteria</taxon>
        <taxon>Bacillati</taxon>
        <taxon>Actinomycetota</taxon>
        <taxon>Actinomycetes</taxon>
        <taxon>Kitasatosporales</taxon>
        <taxon>Streptomycetaceae</taxon>
        <taxon>Streptomyces</taxon>
    </lineage>
</organism>
<comment type="caution">
    <text evidence="3">The sequence shown here is derived from an EMBL/GenBank/DDBJ whole genome shotgun (WGS) entry which is preliminary data.</text>
</comment>
<keyword evidence="2" id="KW-0812">Transmembrane</keyword>
<sequence>MPVADSGTAAPGGAGPSAPAQPADVPSAEPTESAAVPTESASVPTESSAVPAESSAVPAGPDGTTVRPARRRGRTTLLVATAAVLGLVAGTCAGYLVQADREPTKLPPLSQPVVAQAKGKGPEPLSAAQDRRVKTDGDLRKLLIKRPKGTKVPDWEPGEDGWLNMADYADQLENSGREFGDLVKSEYRRAAGTSWLVGSNQSVEIRLVQYRQEESLGASDRVSWWNTDDTSSWPIPGAGDGMVYLFKVERKAGYLPLYKAQASASRGDIAMEIWIYDTKPIPKSKIMDLAKRQMERL</sequence>
<feature type="compositionally biased region" description="Low complexity" evidence="1">
    <location>
        <begin position="46"/>
        <end position="59"/>
    </location>
</feature>
<evidence type="ECO:0000256" key="2">
    <source>
        <dbReference type="SAM" id="Phobius"/>
    </source>
</evidence>